<reference evidence="2 3" key="2">
    <citation type="submission" date="2017-10" db="EMBL/GenBank/DDBJ databases">
        <title>Extensive intraspecific genome diversity in a model arbuscular mycorrhizal fungus.</title>
        <authorList>
            <person name="Chen E.C.H."/>
            <person name="Morin E."/>
            <person name="Baudet D."/>
            <person name="Noel J."/>
            <person name="Ndikumana S."/>
            <person name="Charron P."/>
            <person name="St-Onge C."/>
            <person name="Giorgi J."/>
            <person name="Grigoriev I.V."/>
            <person name="Roux C."/>
            <person name="Martin F.M."/>
            <person name="Corradi N."/>
        </authorList>
    </citation>
    <scope>NUCLEOTIDE SEQUENCE [LARGE SCALE GENOMIC DNA]</scope>
    <source>
        <strain evidence="2 3">C2</strain>
    </source>
</reference>
<comment type="caution">
    <text evidence="2">The sequence shown here is derived from an EMBL/GenBank/DDBJ whole genome shotgun (WGS) entry which is preliminary data.</text>
</comment>
<name>A0A2N1M2J2_9GLOM</name>
<dbReference type="Proteomes" id="UP000233469">
    <property type="component" value="Unassembled WGS sequence"/>
</dbReference>
<evidence type="ECO:0000313" key="3">
    <source>
        <dbReference type="Proteomes" id="UP000233469"/>
    </source>
</evidence>
<evidence type="ECO:0000313" key="2">
    <source>
        <dbReference type="EMBL" id="PKK55836.1"/>
    </source>
</evidence>
<dbReference type="EMBL" id="LLXL01006736">
    <property type="protein sequence ID" value="PKK55836.1"/>
    <property type="molecule type" value="Genomic_DNA"/>
</dbReference>
<evidence type="ECO:0000256" key="1">
    <source>
        <dbReference type="SAM" id="MobiDB-lite"/>
    </source>
</evidence>
<proteinExistence type="predicted"/>
<organism evidence="2 3">
    <name type="scientific">Rhizophagus irregularis</name>
    <dbReference type="NCBI Taxonomy" id="588596"/>
    <lineage>
        <taxon>Eukaryota</taxon>
        <taxon>Fungi</taxon>
        <taxon>Fungi incertae sedis</taxon>
        <taxon>Mucoromycota</taxon>
        <taxon>Glomeromycotina</taxon>
        <taxon>Glomeromycetes</taxon>
        <taxon>Glomerales</taxon>
        <taxon>Glomeraceae</taxon>
        <taxon>Rhizophagus</taxon>
    </lineage>
</organism>
<accession>A0A2N1M2J2</accession>
<gene>
    <name evidence="2" type="ORF">RhiirC2_722234</name>
</gene>
<feature type="compositionally biased region" description="Acidic residues" evidence="1">
    <location>
        <begin position="99"/>
        <end position="113"/>
    </location>
</feature>
<reference evidence="2 3" key="1">
    <citation type="submission" date="2016-04" db="EMBL/GenBank/DDBJ databases">
        <title>Genome analyses suggest a sexual origin of heterokaryosis in a supposedly ancient asexual fungus.</title>
        <authorList>
            <person name="Ropars J."/>
            <person name="Sedzielewska K."/>
            <person name="Noel J."/>
            <person name="Charron P."/>
            <person name="Farinelli L."/>
            <person name="Marton T."/>
            <person name="Kruger M."/>
            <person name="Pelin A."/>
            <person name="Brachmann A."/>
            <person name="Corradi N."/>
        </authorList>
    </citation>
    <scope>NUCLEOTIDE SEQUENCE [LARGE SCALE GENOMIC DNA]</scope>
    <source>
        <strain evidence="2 3">C2</strain>
    </source>
</reference>
<dbReference type="AlphaFoldDB" id="A0A2N1M2J2"/>
<feature type="compositionally biased region" description="Basic and acidic residues" evidence="1">
    <location>
        <begin position="117"/>
        <end position="128"/>
    </location>
</feature>
<sequence length="175" mass="20612">MPNATNSPDDYDLIAVSIWPQSAKLNVVQYSLIGILSDYNRDAYWRLDVCLFGSVRPVIWKLYNAKINFEDHTLKIEEQGEIITIPVGYEREVAYESEKSEDDEEYESNDEGESLGSEERETEKMLEPSEKFYAKTKYKESRRTNLGKYGKITIRILRYFRIRRENRRKNKSSTT</sequence>
<feature type="region of interest" description="Disordered" evidence="1">
    <location>
        <begin position="94"/>
        <end position="128"/>
    </location>
</feature>
<protein>
    <submittedName>
        <fullName evidence="2">Uncharacterized protein</fullName>
    </submittedName>
</protein>